<reference evidence="11" key="1">
    <citation type="journal article" date="2023" name="IScience">
        <title>Live-bearing cockroach genome reveals convergent evolutionary mechanisms linked to viviparity in insects and beyond.</title>
        <authorList>
            <person name="Fouks B."/>
            <person name="Harrison M.C."/>
            <person name="Mikhailova A.A."/>
            <person name="Marchal E."/>
            <person name="English S."/>
            <person name="Carruthers M."/>
            <person name="Jennings E.C."/>
            <person name="Chiamaka E.L."/>
            <person name="Frigard R.A."/>
            <person name="Pippel M."/>
            <person name="Attardo G.M."/>
            <person name="Benoit J.B."/>
            <person name="Bornberg-Bauer E."/>
            <person name="Tobe S.S."/>
        </authorList>
    </citation>
    <scope>NUCLEOTIDE SEQUENCE</scope>
    <source>
        <strain evidence="11">Stay&amp;Tobe</strain>
    </source>
</reference>
<evidence type="ECO:0000256" key="4">
    <source>
        <dbReference type="ARBA" id="ARBA00022692"/>
    </source>
</evidence>
<keyword evidence="3" id="KW-1003">Cell membrane</keyword>
<evidence type="ECO:0000256" key="7">
    <source>
        <dbReference type="ARBA" id="ARBA00023170"/>
    </source>
</evidence>
<name>A0AAD8EJV6_DIPPU</name>
<proteinExistence type="inferred from homology"/>
<dbReference type="PANTHER" id="PTHR42643:SF30">
    <property type="entry name" value="IONOTROPIC RECEPTOR 40A-RELATED"/>
    <property type="match status" value="1"/>
</dbReference>
<evidence type="ECO:0000256" key="2">
    <source>
        <dbReference type="ARBA" id="ARBA00008685"/>
    </source>
</evidence>
<evidence type="ECO:0000256" key="5">
    <source>
        <dbReference type="ARBA" id="ARBA00022989"/>
    </source>
</evidence>
<comment type="caution">
    <text evidence="11">The sequence shown here is derived from an EMBL/GenBank/DDBJ whole genome shotgun (WGS) entry which is preliminary data.</text>
</comment>
<accession>A0AAD8EJV6</accession>
<evidence type="ECO:0000256" key="9">
    <source>
        <dbReference type="SAM" id="Phobius"/>
    </source>
</evidence>
<reference evidence="11" key="2">
    <citation type="submission" date="2023-05" db="EMBL/GenBank/DDBJ databases">
        <authorList>
            <person name="Fouks B."/>
        </authorList>
    </citation>
    <scope>NUCLEOTIDE SEQUENCE</scope>
    <source>
        <strain evidence="11">Stay&amp;Tobe</strain>
        <tissue evidence="11">Testes</tissue>
    </source>
</reference>
<evidence type="ECO:0000313" key="12">
    <source>
        <dbReference type="Proteomes" id="UP001233999"/>
    </source>
</evidence>
<dbReference type="GO" id="GO:0050906">
    <property type="term" value="P:detection of stimulus involved in sensory perception"/>
    <property type="evidence" value="ECO:0007669"/>
    <property type="project" value="UniProtKB-ARBA"/>
</dbReference>
<feature type="domain" description="Ionotropic glutamate receptor C-terminal" evidence="10">
    <location>
        <begin position="219"/>
        <end position="492"/>
    </location>
</feature>
<keyword evidence="12" id="KW-1185">Reference proteome</keyword>
<feature type="transmembrane region" description="Helical" evidence="9">
    <location>
        <begin position="286"/>
        <end position="310"/>
    </location>
</feature>
<protein>
    <recommendedName>
        <fullName evidence="10">Ionotropic glutamate receptor C-terminal domain-containing protein</fullName>
    </recommendedName>
</protein>
<sequence length="516" mass="60406">MWENYRILNVIILLHNQLANFVSNCEFIQFCSEQAKMVSVYDLYSWFPYTSEKECDQIDSATLIDRWLVYEDMVFKKTNNLFPNKVKNDLHGCSLKVSTVEANMGVFEIHNQADENKTTTYEFSGTEILFLVHIAEALNMTLFYNSPPPSTFTHSDKHTMTLIDVVNGAADVTLSSYPLHVLLHKMADPTFYYYFSYVKWFAPCPKPVPRSDKIISIFSISVWLSMSLVFVQISVVLWGMANNANTSLARESKIYNTISNCCYCAWAVTMGMSVPEMPRTTRLRIVFMIFVFYCFAISTIFQTFFTTYLVEPGIQKQIDSFQELLDSQYIYAAEYSWDFHINLSTYEYYKQITLRKFYCWESECLKFLLMEDDKVTITNTDHVQFFKSSFLSIPNNYNSICSILDPIYTHQIVMYMTKGSPLLNPVNKIIRSLVEAGFTQKFEWDIKSELRLRSSRLEYNISHEYNDESSDSMHFVISFSHLDVAYYLLLMGHCFSFIIFILENMYMKFIRLCFCQ</sequence>
<evidence type="ECO:0000256" key="3">
    <source>
        <dbReference type="ARBA" id="ARBA00022475"/>
    </source>
</evidence>
<evidence type="ECO:0000313" key="11">
    <source>
        <dbReference type="EMBL" id="KAJ9592886.1"/>
    </source>
</evidence>
<feature type="transmembrane region" description="Helical" evidence="9">
    <location>
        <begin position="484"/>
        <end position="502"/>
    </location>
</feature>
<keyword evidence="8" id="KW-0325">Glycoprotein</keyword>
<dbReference type="GO" id="GO:0015276">
    <property type="term" value="F:ligand-gated monoatomic ion channel activity"/>
    <property type="evidence" value="ECO:0007669"/>
    <property type="project" value="InterPro"/>
</dbReference>
<dbReference type="Gene3D" id="1.10.287.70">
    <property type="match status" value="1"/>
</dbReference>
<dbReference type="SUPFAM" id="SSF53850">
    <property type="entry name" value="Periplasmic binding protein-like II"/>
    <property type="match status" value="1"/>
</dbReference>
<dbReference type="PANTHER" id="PTHR42643">
    <property type="entry name" value="IONOTROPIC RECEPTOR 20A-RELATED"/>
    <property type="match status" value="1"/>
</dbReference>
<dbReference type="EMBL" id="JASPKZ010003799">
    <property type="protein sequence ID" value="KAJ9592886.1"/>
    <property type="molecule type" value="Genomic_DNA"/>
</dbReference>
<feature type="transmembrane region" description="Helical" evidence="9">
    <location>
        <begin position="253"/>
        <end position="274"/>
    </location>
</feature>
<dbReference type="AlphaFoldDB" id="A0AAD8EJV6"/>
<evidence type="ECO:0000256" key="8">
    <source>
        <dbReference type="ARBA" id="ARBA00023180"/>
    </source>
</evidence>
<keyword evidence="5 9" id="KW-1133">Transmembrane helix</keyword>
<evidence type="ECO:0000256" key="1">
    <source>
        <dbReference type="ARBA" id="ARBA00004651"/>
    </source>
</evidence>
<comment type="subcellular location">
    <subcellularLocation>
        <location evidence="1">Cell membrane</location>
        <topology evidence="1">Multi-pass membrane protein</topology>
    </subcellularLocation>
</comment>
<keyword evidence="4 9" id="KW-0812">Transmembrane</keyword>
<keyword evidence="6 9" id="KW-0472">Membrane</keyword>
<dbReference type="GO" id="GO:0005886">
    <property type="term" value="C:plasma membrane"/>
    <property type="evidence" value="ECO:0007669"/>
    <property type="project" value="UniProtKB-SubCell"/>
</dbReference>
<comment type="similarity">
    <text evidence="2">Belongs to the glutamate-gated ion channel (TC 1.A.10.1) family.</text>
</comment>
<gene>
    <name evidence="11" type="ORF">L9F63_015464</name>
</gene>
<dbReference type="InterPro" id="IPR052192">
    <property type="entry name" value="Insect_Ionotropic_Sensory_Rcpt"/>
</dbReference>
<feature type="transmembrane region" description="Helical" evidence="9">
    <location>
        <begin position="215"/>
        <end position="241"/>
    </location>
</feature>
<organism evidence="11 12">
    <name type="scientific">Diploptera punctata</name>
    <name type="common">Pacific beetle cockroach</name>
    <dbReference type="NCBI Taxonomy" id="6984"/>
    <lineage>
        <taxon>Eukaryota</taxon>
        <taxon>Metazoa</taxon>
        <taxon>Ecdysozoa</taxon>
        <taxon>Arthropoda</taxon>
        <taxon>Hexapoda</taxon>
        <taxon>Insecta</taxon>
        <taxon>Pterygota</taxon>
        <taxon>Neoptera</taxon>
        <taxon>Polyneoptera</taxon>
        <taxon>Dictyoptera</taxon>
        <taxon>Blattodea</taxon>
        <taxon>Blaberoidea</taxon>
        <taxon>Blaberidae</taxon>
        <taxon>Diplopterinae</taxon>
        <taxon>Diploptera</taxon>
    </lineage>
</organism>
<dbReference type="InterPro" id="IPR001320">
    <property type="entry name" value="Iontro_rcpt_C"/>
</dbReference>
<keyword evidence="7" id="KW-0675">Receptor</keyword>
<evidence type="ECO:0000256" key="6">
    <source>
        <dbReference type="ARBA" id="ARBA00023136"/>
    </source>
</evidence>
<dbReference type="Pfam" id="PF00060">
    <property type="entry name" value="Lig_chan"/>
    <property type="match status" value="1"/>
</dbReference>
<evidence type="ECO:0000259" key="10">
    <source>
        <dbReference type="Pfam" id="PF00060"/>
    </source>
</evidence>
<dbReference type="Proteomes" id="UP001233999">
    <property type="component" value="Unassembled WGS sequence"/>
</dbReference>